<evidence type="ECO:0000256" key="2">
    <source>
        <dbReference type="ARBA" id="ARBA00006495"/>
    </source>
</evidence>
<evidence type="ECO:0000256" key="12">
    <source>
        <dbReference type="ARBA" id="ARBA00022955"/>
    </source>
</evidence>
<sequence length="434" mass="47042">MSEPFYVSAPGKVIIFGEHSAVYNKPAIAAALSLRAYLLVTPSPTSSDTITLDFPDIGLSHSWNKNDLPWDEVKKHVTHTDGLPDTTDELVPEIIDGLTDALSDLESKLHYTACHCFLYLYMNLCDIHTEGMSFCVRSTLPIGAGLGSSASTAVCLASSLAILGGHIDPAALTYSEKHKTTHNPRSADFIDSWSLIGEKCFHGNPSGIDNAVATHGGAVLYQRKDNPTMPSVRTSMPNLPPIKLLLTNTKIPRSTADLVGGVGRLNKQYPKTSGCILDAMGHLTNEAYHLMIRPFFGSDELNNLKELVNINHGLLVSLGVSHPALEKIKIISEEFKVGATKLTGAGGGGCAITLVNDECSKETIEKAVQCFQDEGFETFETSLGGKGVGALYAENVSEEVREKVFDLKRFSGFGTREEIIEVLGVENQEGWKFW</sequence>
<dbReference type="Pfam" id="PF00288">
    <property type="entry name" value="GHMP_kinases_N"/>
    <property type="match status" value="1"/>
</dbReference>
<evidence type="ECO:0000259" key="21">
    <source>
        <dbReference type="Pfam" id="PF08544"/>
    </source>
</evidence>
<name>A0A9P0QSD4_9ASCO</name>
<evidence type="ECO:0000256" key="11">
    <source>
        <dbReference type="ARBA" id="ARBA00022842"/>
    </source>
</evidence>
<dbReference type="InterPro" id="IPR006205">
    <property type="entry name" value="Mev_gal_kin"/>
</dbReference>
<dbReference type="EMBL" id="CAKXYY010000014">
    <property type="protein sequence ID" value="CAH2354051.1"/>
    <property type="molecule type" value="Genomic_DNA"/>
</dbReference>
<evidence type="ECO:0000256" key="8">
    <source>
        <dbReference type="ARBA" id="ARBA00022741"/>
    </source>
</evidence>
<evidence type="ECO:0000256" key="10">
    <source>
        <dbReference type="ARBA" id="ARBA00022840"/>
    </source>
</evidence>
<keyword evidence="16 19" id="KW-0753">Steroid metabolism</keyword>
<keyword evidence="4 19" id="KW-0963">Cytoplasm</keyword>
<comment type="pathway">
    <text evidence="18 19">Isoprenoid biosynthesis; isopentenyl diphosphate biosynthesis via mevalonate pathway; isopentenyl diphosphate from (R)-mevalonate: step 1/3.</text>
</comment>
<dbReference type="SUPFAM" id="SSF54211">
    <property type="entry name" value="Ribosomal protein S5 domain 2-like"/>
    <property type="match status" value="1"/>
</dbReference>
<accession>A0A9P0QSD4</accession>
<comment type="function">
    <text evidence="19">Mevalonate kinase; part of the second module of ergosterol biosynthesis pathway that includes the middle steps of the pathway. The second module is carried out in the vacuole and involves the formation of farnesyl diphosphate, which is also an important intermediate in the biosynthesis of ubiquinone, dolichol, heme and prenylated proteins.</text>
</comment>
<evidence type="ECO:0000256" key="14">
    <source>
        <dbReference type="ARBA" id="ARBA00023098"/>
    </source>
</evidence>
<dbReference type="InterPro" id="IPR006204">
    <property type="entry name" value="GHMP_kinase_N_dom"/>
</dbReference>
<dbReference type="NCBIfam" id="TIGR00549">
    <property type="entry name" value="mevalon_kin"/>
    <property type="match status" value="1"/>
</dbReference>
<dbReference type="PRINTS" id="PR00959">
    <property type="entry name" value="MEVGALKINASE"/>
</dbReference>
<dbReference type="GO" id="GO:0006696">
    <property type="term" value="P:ergosterol biosynthetic process"/>
    <property type="evidence" value="ECO:0007669"/>
    <property type="project" value="TreeGrafter"/>
</dbReference>
<feature type="domain" description="GHMP kinase N-terminal" evidence="20">
    <location>
        <begin position="126"/>
        <end position="217"/>
    </location>
</feature>
<dbReference type="Pfam" id="PF08544">
    <property type="entry name" value="GHMP_kinases_C"/>
    <property type="match status" value="1"/>
</dbReference>
<evidence type="ECO:0000256" key="17">
    <source>
        <dbReference type="ARBA" id="ARBA00029310"/>
    </source>
</evidence>
<evidence type="ECO:0000256" key="6">
    <source>
        <dbReference type="ARBA" id="ARBA00022679"/>
    </source>
</evidence>
<comment type="catalytic activity">
    <reaction evidence="17">
        <text>(R)-mevalonate + ATP = (R)-5-phosphomevalonate + ADP + H(+)</text>
        <dbReference type="Rhea" id="RHEA:17065"/>
        <dbReference type="ChEBI" id="CHEBI:15378"/>
        <dbReference type="ChEBI" id="CHEBI:30616"/>
        <dbReference type="ChEBI" id="CHEBI:36464"/>
        <dbReference type="ChEBI" id="CHEBI:58146"/>
        <dbReference type="ChEBI" id="CHEBI:456216"/>
        <dbReference type="EC" id="2.7.1.36"/>
    </reaction>
    <physiologicalReaction direction="left-to-right" evidence="17">
        <dbReference type="Rhea" id="RHEA:17066"/>
    </physiologicalReaction>
</comment>
<comment type="subcellular location">
    <subcellularLocation>
        <location evidence="1 19">Cytoplasm</location>
    </subcellularLocation>
</comment>
<dbReference type="InterPro" id="IPR036554">
    <property type="entry name" value="GHMP_kinase_C_sf"/>
</dbReference>
<evidence type="ECO:0000256" key="3">
    <source>
        <dbReference type="ARBA" id="ARBA00012103"/>
    </source>
</evidence>
<dbReference type="GO" id="GO:0005524">
    <property type="term" value="F:ATP binding"/>
    <property type="evidence" value="ECO:0007669"/>
    <property type="project" value="UniProtKB-KW"/>
</dbReference>
<dbReference type="GO" id="GO:0004496">
    <property type="term" value="F:mevalonate kinase activity"/>
    <property type="evidence" value="ECO:0007669"/>
    <property type="project" value="UniProtKB-EC"/>
</dbReference>
<evidence type="ECO:0000256" key="5">
    <source>
        <dbReference type="ARBA" id="ARBA00022516"/>
    </source>
</evidence>
<dbReference type="Gene3D" id="3.30.70.890">
    <property type="entry name" value="GHMP kinase, C-terminal domain"/>
    <property type="match status" value="1"/>
</dbReference>
<dbReference type="Proteomes" id="UP000837801">
    <property type="component" value="Unassembled WGS sequence"/>
</dbReference>
<dbReference type="InterPro" id="IPR013750">
    <property type="entry name" value="GHMP_kinase_C_dom"/>
</dbReference>
<dbReference type="OrthoDB" id="1652964at2759"/>
<evidence type="ECO:0000256" key="18">
    <source>
        <dbReference type="ARBA" id="ARBA00029438"/>
    </source>
</evidence>
<keyword evidence="8 19" id="KW-0547">Nucleotide-binding</keyword>
<dbReference type="EC" id="2.7.1.36" evidence="3 19"/>
<keyword evidence="23" id="KW-1185">Reference proteome</keyword>
<feature type="domain" description="GHMP kinase C-terminal" evidence="21">
    <location>
        <begin position="302"/>
        <end position="369"/>
    </location>
</feature>
<evidence type="ECO:0000313" key="22">
    <source>
        <dbReference type="EMBL" id="CAH2354051.1"/>
    </source>
</evidence>
<keyword evidence="6 19" id="KW-0808">Transferase</keyword>
<dbReference type="GO" id="GO:0005829">
    <property type="term" value="C:cytosol"/>
    <property type="evidence" value="ECO:0007669"/>
    <property type="project" value="TreeGrafter"/>
</dbReference>
<dbReference type="GO" id="GO:0019287">
    <property type="term" value="P:isopentenyl diphosphate biosynthetic process, mevalonate pathway"/>
    <property type="evidence" value="ECO:0007669"/>
    <property type="project" value="TreeGrafter"/>
</dbReference>
<evidence type="ECO:0000256" key="15">
    <source>
        <dbReference type="ARBA" id="ARBA00023166"/>
    </source>
</evidence>
<protein>
    <recommendedName>
        <fullName evidence="3 19">Mevalonate kinase</fullName>
        <shortName evidence="19">MK</shortName>
        <ecNumber evidence="3 19">2.7.1.36</ecNumber>
    </recommendedName>
</protein>
<keyword evidence="5 19" id="KW-0444">Lipid biosynthesis</keyword>
<dbReference type="PROSITE" id="PS00627">
    <property type="entry name" value="GHMP_KINASES_ATP"/>
    <property type="match status" value="1"/>
</dbReference>
<keyword evidence="13 19" id="KW-0756">Sterol biosynthesis</keyword>
<dbReference type="InterPro" id="IPR014721">
    <property type="entry name" value="Ribsml_uS5_D2-typ_fold_subgr"/>
</dbReference>
<dbReference type="AlphaFoldDB" id="A0A9P0QSD4"/>
<comment type="caution">
    <text evidence="22">The sequence shown here is derived from an EMBL/GenBank/DDBJ whole genome shotgun (WGS) entry which is preliminary data.</text>
</comment>
<evidence type="ECO:0000256" key="9">
    <source>
        <dbReference type="ARBA" id="ARBA00022777"/>
    </source>
</evidence>
<dbReference type="FunFam" id="3.30.70.890:FF:000003">
    <property type="entry name" value="Mevalonate kinase"/>
    <property type="match status" value="1"/>
</dbReference>
<evidence type="ECO:0000256" key="7">
    <source>
        <dbReference type="ARBA" id="ARBA00022723"/>
    </source>
</evidence>
<keyword evidence="14 19" id="KW-0443">Lipid metabolism</keyword>
<evidence type="ECO:0000256" key="4">
    <source>
        <dbReference type="ARBA" id="ARBA00022490"/>
    </source>
</evidence>
<gene>
    <name evidence="22" type="ORF">CLIB1423_14S00936</name>
</gene>
<dbReference type="InterPro" id="IPR006203">
    <property type="entry name" value="GHMP_knse_ATP-bd_CS"/>
</dbReference>
<comment type="similarity">
    <text evidence="2 19">Belongs to the GHMP kinase family. Mevalonate kinase subfamily.</text>
</comment>
<keyword evidence="11" id="KW-0460">Magnesium</keyword>
<keyword evidence="12 19" id="KW-0752">Steroid biosynthesis</keyword>
<keyword evidence="7" id="KW-0479">Metal-binding</keyword>
<keyword evidence="10 19" id="KW-0067">ATP-binding</keyword>
<proteinExistence type="inferred from homology"/>
<keyword evidence="15 19" id="KW-1207">Sterol metabolism</keyword>
<dbReference type="GO" id="GO:0046872">
    <property type="term" value="F:metal ion binding"/>
    <property type="evidence" value="ECO:0007669"/>
    <property type="project" value="UniProtKB-KW"/>
</dbReference>
<dbReference type="SUPFAM" id="SSF55060">
    <property type="entry name" value="GHMP Kinase, C-terminal domain"/>
    <property type="match status" value="1"/>
</dbReference>
<keyword evidence="9 19" id="KW-0418">Kinase</keyword>
<evidence type="ECO:0000313" key="23">
    <source>
        <dbReference type="Proteomes" id="UP000837801"/>
    </source>
</evidence>
<organism evidence="22 23">
    <name type="scientific">[Candida] railenensis</name>
    <dbReference type="NCBI Taxonomy" id="45579"/>
    <lineage>
        <taxon>Eukaryota</taxon>
        <taxon>Fungi</taxon>
        <taxon>Dikarya</taxon>
        <taxon>Ascomycota</taxon>
        <taxon>Saccharomycotina</taxon>
        <taxon>Pichiomycetes</taxon>
        <taxon>Debaryomycetaceae</taxon>
        <taxon>Kurtzmaniella</taxon>
    </lineage>
</organism>
<reference evidence="22" key="1">
    <citation type="submission" date="2022-03" db="EMBL/GenBank/DDBJ databases">
        <authorList>
            <person name="Legras J.-L."/>
            <person name="Devillers H."/>
            <person name="Grondin C."/>
        </authorList>
    </citation>
    <scope>NUCLEOTIDE SEQUENCE</scope>
    <source>
        <strain evidence="22">CLIB 1423</strain>
    </source>
</reference>
<evidence type="ECO:0000256" key="1">
    <source>
        <dbReference type="ARBA" id="ARBA00004496"/>
    </source>
</evidence>
<dbReference type="InterPro" id="IPR020568">
    <property type="entry name" value="Ribosomal_Su5_D2-typ_SF"/>
</dbReference>
<dbReference type="PANTHER" id="PTHR43290">
    <property type="entry name" value="MEVALONATE KINASE"/>
    <property type="match status" value="1"/>
</dbReference>
<evidence type="ECO:0000256" key="13">
    <source>
        <dbReference type="ARBA" id="ARBA00023011"/>
    </source>
</evidence>
<dbReference type="PANTHER" id="PTHR43290:SF2">
    <property type="entry name" value="MEVALONATE KINASE"/>
    <property type="match status" value="1"/>
</dbReference>
<evidence type="ECO:0000256" key="16">
    <source>
        <dbReference type="ARBA" id="ARBA00023221"/>
    </source>
</evidence>
<evidence type="ECO:0000259" key="20">
    <source>
        <dbReference type="Pfam" id="PF00288"/>
    </source>
</evidence>
<evidence type="ECO:0000256" key="19">
    <source>
        <dbReference type="RuleBase" id="RU363087"/>
    </source>
</evidence>
<dbReference type="Gene3D" id="3.30.230.10">
    <property type="match status" value="1"/>
</dbReference>